<proteinExistence type="predicted"/>
<sequence length="96" mass="11151">MGQIYFHVFFEKVYHDPVDIALIYVYASVPIRKDATMQGEKISFPELIDPTIARRSWDIKSLTQFLRGLRLITHAEDICVIFTPNRSKDSIVIHDV</sequence>
<dbReference type="STRING" id="1238424.J07HQW1_02057"/>
<dbReference type="AlphaFoldDB" id="U1N6G0"/>
<dbReference type="Proteomes" id="UP000030649">
    <property type="component" value="Unassembled WGS sequence"/>
</dbReference>
<evidence type="ECO:0000313" key="1">
    <source>
        <dbReference type="EMBL" id="ERG92023.1"/>
    </source>
</evidence>
<accession>U1N6G0</accession>
<organism evidence="1 2">
    <name type="scientific">Haloquadratum walsbyi J07HQW1</name>
    <dbReference type="NCBI Taxonomy" id="1238424"/>
    <lineage>
        <taxon>Archaea</taxon>
        <taxon>Methanobacteriati</taxon>
        <taxon>Methanobacteriota</taxon>
        <taxon>Stenosarchaea group</taxon>
        <taxon>Halobacteria</taxon>
        <taxon>Halobacteriales</taxon>
        <taxon>Haloferacaceae</taxon>
        <taxon>Haloquadratum</taxon>
    </lineage>
</organism>
<name>U1N6G0_9EURY</name>
<evidence type="ECO:0000313" key="2">
    <source>
        <dbReference type="Proteomes" id="UP000030649"/>
    </source>
</evidence>
<dbReference type="HOGENOM" id="CLU_2353168_0_0_2"/>
<reference evidence="1 2" key="1">
    <citation type="journal article" date="2013" name="PLoS ONE">
        <title>Assembly-driven community genomics of a hypersaline microbial ecosystem.</title>
        <authorList>
            <person name="Podell S."/>
            <person name="Ugalde J.A."/>
            <person name="Narasingarao P."/>
            <person name="Banfield J.F."/>
            <person name="Heidelberg K.B."/>
            <person name="Allen E.E."/>
        </authorList>
    </citation>
    <scope>NUCLEOTIDE SEQUENCE [LARGE SCALE GENOMIC DNA]</scope>
    <source>
        <strain evidence="2">J07HQW1</strain>
    </source>
</reference>
<dbReference type="EMBL" id="KE356560">
    <property type="protein sequence ID" value="ERG92023.1"/>
    <property type="molecule type" value="Genomic_DNA"/>
</dbReference>
<gene>
    <name evidence="1" type="ORF">J07HQW1_02057</name>
</gene>
<protein>
    <submittedName>
        <fullName evidence="1">Uncharacterized protein</fullName>
    </submittedName>
</protein>